<accession>A0ABY3MX12</accession>
<keyword evidence="2" id="KW-1185">Reference proteome</keyword>
<gene>
    <name evidence="1" type="ORF">CWS31_008550</name>
</gene>
<evidence type="ECO:0000313" key="1">
    <source>
        <dbReference type="EMBL" id="TYK65696.1"/>
    </source>
</evidence>
<evidence type="ECO:0000313" key="2">
    <source>
        <dbReference type="Proteomes" id="UP000815846"/>
    </source>
</evidence>
<protein>
    <submittedName>
        <fullName evidence="1">Uncharacterized protein</fullName>
    </submittedName>
</protein>
<sequence length="71" mass="7557">MKYILLIIATLTLTACNENNSANTEAEDQSEIVQEETALETAGLIPPGTTLTLLAPSSDQLPKALFAPQLN</sequence>
<reference evidence="1 2" key="1">
    <citation type="submission" date="2019-08" db="EMBL/GenBank/DDBJ databases">
        <title>Microbe sample from Colwellia echini.</title>
        <authorList>
            <person name="Christiansen L."/>
            <person name="Pathiraja D."/>
            <person name="Schultz-Johansen M."/>
            <person name="Choi I.-G."/>
            <person name="Stougaard P."/>
        </authorList>
    </citation>
    <scope>NUCLEOTIDE SEQUENCE [LARGE SCALE GENOMIC DNA]</scope>
    <source>
        <strain evidence="1 2">A3</strain>
    </source>
</reference>
<organism evidence="1 2">
    <name type="scientific">Colwellia echini</name>
    <dbReference type="NCBI Taxonomy" id="1982103"/>
    <lineage>
        <taxon>Bacteria</taxon>
        <taxon>Pseudomonadati</taxon>
        <taxon>Pseudomonadota</taxon>
        <taxon>Gammaproteobacteria</taxon>
        <taxon>Alteromonadales</taxon>
        <taxon>Colwelliaceae</taxon>
        <taxon>Colwellia</taxon>
    </lineage>
</organism>
<dbReference type="Proteomes" id="UP000815846">
    <property type="component" value="Unassembled WGS sequence"/>
</dbReference>
<dbReference type="RefSeq" id="WP_101345757.1">
    <property type="nucleotide sequence ID" value="NZ_PJAI02000008.1"/>
</dbReference>
<dbReference type="PROSITE" id="PS51257">
    <property type="entry name" value="PROKAR_LIPOPROTEIN"/>
    <property type="match status" value="1"/>
</dbReference>
<proteinExistence type="predicted"/>
<comment type="caution">
    <text evidence="1">The sequence shown here is derived from an EMBL/GenBank/DDBJ whole genome shotgun (WGS) entry which is preliminary data.</text>
</comment>
<name>A0ABY3MX12_9GAMM</name>
<dbReference type="EMBL" id="PJAI02000008">
    <property type="protein sequence ID" value="TYK65696.1"/>
    <property type="molecule type" value="Genomic_DNA"/>
</dbReference>